<keyword evidence="1" id="KW-0812">Transmembrane</keyword>
<dbReference type="Proteomes" id="UP001141619">
    <property type="component" value="Unassembled WGS sequence"/>
</dbReference>
<evidence type="ECO:0008006" key="4">
    <source>
        <dbReference type="Google" id="ProtNLM"/>
    </source>
</evidence>
<keyword evidence="1" id="KW-0472">Membrane</keyword>
<accession>A0A9X3TVI2</accession>
<dbReference type="EMBL" id="JANWOI010000001">
    <property type="protein sequence ID" value="MDA5192494.1"/>
    <property type="molecule type" value="Genomic_DNA"/>
</dbReference>
<sequence length="137" mass="15649">MTEPTAETPNTGPSQQPVIERSGPELARNLDMLLLTYVAFLLGLVTGWCGAIVGVIIAYLKRDEVVGTWRESHYTWLIRTFWIGLLFVVIGWATIWFLVGFLVFFLTFLWVVIRLIKGWIAYSNEQPITKPDAWFIG</sequence>
<organism evidence="2 3">
    <name type="scientific">Govanella unica</name>
    <dbReference type="NCBI Taxonomy" id="2975056"/>
    <lineage>
        <taxon>Bacteria</taxon>
        <taxon>Pseudomonadati</taxon>
        <taxon>Pseudomonadota</taxon>
        <taxon>Alphaproteobacteria</taxon>
        <taxon>Emcibacterales</taxon>
        <taxon>Govanellaceae</taxon>
        <taxon>Govanella</taxon>
    </lineage>
</organism>
<reference evidence="2" key="1">
    <citation type="submission" date="2022-08" db="EMBL/GenBank/DDBJ databases">
        <authorList>
            <person name="Vandamme P."/>
            <person name="Hettiarachchi A."/>
            <person name="Peeters C."/>
            <person name="Cnockaert M."/>
            <person name="Carlier A."/>
        </authorList>
    </citation>
    <scope>NUCLEOTIDE SEQUENCE</scope>
    <source>
        <strain evidence="2">LMG 31809</strain>
    </source>
</reference>
<feature type="transmembrane region" description="Helical" evidence="1">
    <location>
        <begin position="34"/>
        <end position="60"/>
    </location>
</feature>
<dbReference type="AlphaFoldDB" id="A0A9X3TVI2"/>
<name>A0A9X3TVI2_9PROT</name>
<gene>
    <name evidence="2" type="ORF">NYP16_00785</name>
</gene>
<protein>
    <recommendedName>
        <fullName evidence="4">Transmembrane protein</fullName>
    </recommendedName>
</protein>
<keyword evidence="3" id="KW-1185">Reference proteome</keyword>
<evidence type="ECO:0000313" key="2">
    <source>
        <dbReference type="EMBL" id="MDA5192494.1"/>
    </source>
</evidence>
<comment type="caution">
    <text evidence="2">The sequence shown here is derived from an EMBL/GenBank/DDBJ whole genome shotgun (WGS) entry which is preliminary data.</text>
</comment>
<evidence type="ECO:0000256" key="1">
    <source>
        <dbReference type="SAM" id="Phobius"/>
    </source>
</evidence>
<proteinExistence type="predicted"/>
<feature type="transmembrane region" description="Helical" evidence="1">
    <location>
        <begin position="80"/>
        <end position="113"/>
    </location>
</feature>
<reference evidence="2" key="2">
    <citation type="journal article" date="2023" name="Syst. Appl. Microbiol.">
        <title>Govania unica gen. nov., sp. nov., a rare biosphere bacterium that represents a novel family in the class Alphaproteobacteria.</title>
        <authorList>
            <person name="Vandamme P."/>
            <person name="Peeters C."/>
            <person name="Hettiarachchi A."/>
            <person name="Cnockaert M."/>
            <person name="Carlier A."/>
        </authorList>
    </citation>
    <scope>NUCLEOTIDE SEQUENCE</scope>
    <source>
        <strain evidence="2">LMG 31809</strain>
    </source>
</reference>
<evidence type="ECO:0000313" key="3">
    <source>
        <dbReference type="Proteomes" id="UP001141619"/>
    </source>
</evidence>
<keyword evidence="1" id="KW-1133">Transmembrane helix</keyword>
<dbReference type="RefSeq" id="WP_274942200.1">
    <property type="nucleotide sequence ID" value="NZ_JANWOI010000001.1"/>
</dbReference>